<protein>
    <submittedName>
        <fullName evidence="1">Uncharacterized protein</fullName>
    </submittedName>
</protein>
<proteinExistence type="predicted"/>
<gene>
    <name evidence="1" type="ORF">QYM36_015564</name>
</gene>
<reference evidence="1" key="1">
    <citation type="submission" date="2023-07" db="EMBL/GenBank/DDBJ databases">
        <title>Chromosome-level genome assembly of Artemia franciscana.</title>
        <authorList>
            <person name="Jo E."/>
        </authorList>
    </citation>
    <scope>NUCLEOTIDE SEQUENCE</scope>
    <source>
        <tissue evidence="1">Whole body</tissue>
    </source>
</reference>
<organism evidence="1 2">
    <name type="scientific">Artemia franciscana</name>
    <name type="common">Brine shrimp</name>
    <name type="synonym">Artemia sanfranciscana</name>
    <dbReference type="NCBI Taxonomy" id="6661"/>
    <lineage>
        <taxon>Eukaryota</taxon>
        <taxon>Metazoa</taxon>
        <taxon>Ecdysozoa</taxon>
        <taxon>Arthropoda</taxon>
        <taxon>Crustacea</taxon>
        <taxon>Branchiopoda</taxon>
        <taxon>Anostraca</taxon>
        <taxon>Artemiidae</taxon>
        <taxon>Artemia</taxon>
    </lineage>
</organism>
<comment type="caution">
    <text evidence="1">The sequence shown here is derived from an EMBL/GenBank/DDBJ whole genome shotgun (WGS) entry which is preliminary data.</text>
</comment>
<name>A0AA88L076_ARTSF</name>
<evidence type="ECO:0000313" key="1">
    <source>
        <dbReference type="EMBL" id="KAK2707921.1"/>
    </source>
</evidence>
<dbReference type="AlphaFoldDB" id="A0AA88L076"/>
<dbReference type="EMBL" id="JAVRJZ010000019">
    <property type="protein sequence ID" value="KAK2707921.1"/>
    <property type="molecule type" value="Genomic_DNA"/>
</dbReference>
<accession>A0AA88L076</accession>
<keyword evidence="2" id="KW-1185">Reference proteome</keyword>
<sequence length="185" mass="20646">MVPTSPSQLFGDIYHYLKTRFEERTTVDLIAPSARKAILFNSGPIDGSGLVRVEMIMITKIPLRLTDNLVMSDRIWTARLKGLSNILTMHSAYAPIRDAPDNLKDKVYAELQLTLNKIPHEDILIIGGDISVMIGTKSINFKQAICNHGLSDHCINGVRLLVYAMLNNLSGAITWFKHKPCHSCT</sequence>
<dbReference type="Proteomes" id="UP001187531">
    <property type="component" value="Unassembled WGS sequence"/>
</dbReference>
<evidence type="ECO:0000313" key="2">
    <source>
        <dbReference type="Proteomes" id="UP001187531"/>
    </source>
</evidence>